<comment type="caution">
    <text evidence="2">The sequence shown here is derived from an EMBL/GenBank/DDBJ whole genome shotgun (WGS) entry which is preliminary data.</text>
</comment>
<evidence type="ECO:0000313" key="3">
    <source>
        <dbReference type="Proteomes" id="UP000272560"/>
    </source>
</evidence>
<keyword evidence="3" id="KW-1185">Reference proteome</keyword>
<gene>
    <name evidence="2" type="ORF">D6T63_06910</name>
</gene>
<dbReference type="Proteomes" id="UP000272560">
    <property type="component" value="Unassembled WGS sequence"/>
</dbReference>
<reference evidence="2 3" key="1">
    <citation type="submission" date="2018-09" db="EMBL/GenBank/DDBJ databases">
        <title>Novel species of Arthrobacter.</title>
        <authorList>
            <person name="Liu Q."/>
            <person name="Xin Y.-H."/>
        </authorList>
    </citation>
    <scope>NUCLEOTIDE SEQUENCE [LARGE SCALE GENOMIC DNA]</scope>
    <source>
        <strain evidence="2 3">Hz2</strain>
    </source>
</reference>
<dbReference type="Pfam" id="PF00350">
    <property type="entry name" value="Dynamin_N"/>
    <property type="match status" value="1"/>
</dbReference>
<organism evidence="2 3">
    <name type="scientific">Arthrobacter cheniae</name>
    <dbReference type="NCBI Taxonomy" id="1258888"/>
    <lineage>
        <taxon>Bacteria</taxon>
        <taxon>Bacillati</taxon>
        <taxon>Actinomycetota</taxon>
        <taxon>Actinomycetes</taxon>
        <taxon>Micrococcales</taxon>
        <taxon>Micrococcaceae</taxon>
        <taxon>Arthrobacter</taxon>
    </lineage>
</organism>
<dbReference type="RefSeq" id="WP_120148268.1">
    <property type="nucleotide sequence ID" value="NZ_QZVT01000003.1"/>
</dbReference>
<dbReference type="OrthoDB" id="4379468at2"/>
<evidence type="ECO:0000259" key="1">
    <source>
        <dbReference type="Pfam" id="PF00350"/>
    </source>
</evidence>
<sequence length="497" mass="53412">MRDSGAVEALLQDAIQVYDDEPALRAQLEDYAQRLREPLRVAVAGMVKAGKSTLLNAIIGEEIAPTDTGECTRIITWYRHAATPRITLYPLEGEERLLPLTRVDGRLVFDLGGLRAEDVARLVVEWPAENLRTMTLIDTPGIASLSADVSARSTRFLTPEDSPSEADAVIYLMRHLHSSDLKFLEAFRDTSAAHAGTVNALAVLSRADEVGAGRIDSLISASRIADRYRTDPSLKSLVLDVLPIAGLVAQSSRTLRQAEYEAFVALAALGNTERERLLLSADRFVAGSSAVGIPMDEAARLLDRFGMFGLRLGAALVRGGIRDSTVLAHELARRSGLDNLMSLVTRQFDARASTLRVRTALTGLEALVHSNPRDSGGAVLAGIEKIKANAHEISELRLLSALRSGQVPLPVPAVGEAERLVGGSGTGAPERLGLEPAAGPEDIRAASLGKLHRWRVLSENPLTDRGALEACQVVVRTCEELVVRAGSGTQDRELARG</sequence>
<dbReference type="SUPFAM" id="SSF52540">
    <property type="entry name" value="P-loop containing nucleoside triphosphate hydrolases"/>
    <property type="match status" value="1"/>
</dbReference>
<dbReference type="AlphaFoldDB" id="A0A3A5MF48"/>
<dbReference type="InterPro" id="IPR027417">
    <property type="entry name" value="P-loop_NTPase"/>
</dbReference>
<proteinExistence type="predicted"/>
<feature type="domain" description="Dynamin N-terminal" evidence="1">
    <location>
        <begin position="41"/>
        <end position="150"/>
    </location>
</feature>
<dbReference type="Gene3D" id="3.40.50.300">
    <property type="entry name" value="P-loop containing nucleotide triphosphate hydrolases"/>
    <property type="match status" value="1"/>
</dbReference>
<name>A0A3A5MF48_9MICC</name>
<accession>A0A3A5MF48</accession>
<dbReference type="EMBL" id="QZVT01000003">
    <property type="protein sequence ID" value="RJT80922.1"/>
    <property type="molecule type" value="Genomic_DNA"/>
</dbReference>
<protein>
    <submittedName>
        <fullName evidence="2">GTP-binding protein</fullName>
    </submittedName>
</protein>
<dbReference type="InterPro" id="IPR045063">
    <property type="entry name" value="Dynamin_N"/>
</dbReference>
<evidence type="ECO:0000313" key="2">
    <source>
        <dbReference type="EMBL" id="RJT80922.1"/>
    </source>
</evidence>